<accession>A0ABD0K4I4</accession>
<dbReference type="EMBL" id="JACVVK020000246">
    <property type="protein sequence ID" value="KAK7482362.1"/>
    <property type="molecule type" value="Genomic_DNA"/>
</dbReference>
<feature type="non-terminal residue" evidence="1">
    <location>
        <position position="1"/>
    </location>
</feature>
<proteinExistence type="predicted"/>
<dbReference type="AlphaFoldDB" id="A0ABD0K4I4"/>
<sequence length="134" mass="15347">VYGGRRHIVVARNNQDDLDDLYDLDLPDADDIKVYPAEVFGSYAEYFNDTDVEDTEMVDLPDVNLLFVEFTILADGMSKQLYKDALQEMAEEYTGIANTAPVRVFHLTARYPYKASIRPPDIHIRQVSDRQISL</sequence>
<name>A0ABD0K4I4_9CAEN</name>
<comment type="caution">
    <text evidence="1">The sequence shown here is derived from an EMBL/GenBank/DDBJ whole genome shotgun (WGS) entry which is preliminary data.</text>
</comment>
<evidence type="ECO:0000313" key="2">
    <source>
        <dbReference type="Proteomes" id="UP001519460"/>
    </source>
</evidence>
<reference evidence="1 2" key="1">
    <citation type="journal article" date="2023" name="Sci. Data">
        <title>Genome assembly of the Korean intertidal mud-creeper Batillaria attramentaria.</title>
        <authorList>
            <person name="Patra A.K."/>
            <person name="Ho P.T."/>
            <person name="Jun S."/>
            <person name="Lee S.J."/>
            <person name="Kim Y."/>
            <person name="Won Y.J."/>
        </authorList>
    </citation>
    <scope>NUCLEOTIDE SEQUENCE [LARGE SCALE GENOMIC DNA]</scope>
    <source>
        <strain evidence="1">Wonlab-2016</strain>
    </source>
</reference>
<organism evidence="1 2">
    <name type="scientific">Batillaria attramentaria</name>
    <dbReference type="NCBI Taxonomy" id="370345"/>
    <lineage>
        <taxon>Eukaryota</taxon>
        <taxon>Metazoa</taxon>
        <taxon>Spiralia</taxon>
        <taxon>Lophotrochozoa</taxon>
        <taxon>Mollusca</taxon>
        <taxon>Gastropoda</taxon>
        <taxon>Caenogastropoda</taxon>
        <taxon>Sorbeoconcha</taxon>
        <taxon>Cerithioidea</taxon>
        <taxon>Batillariidae</taxon>
        <taxon>Batillaria</taxon>
    </lineage>
</organism>
<evidence type="ECO:0000313" key="1">
    <source>
        <dbReference type="EMBL" id="KAK7482362.1"/>
    </source>
</evidence>
<gene>
    <name evidence="1" type="ORF">BaRGS_00026381</name>
</gene>
<protein>
    <submittedName>
        <fullName evidence="1">Uncharacterized protein</fullName>
    </submittedName>
</protein>
<keyword evidence="2" id="KW-1185">Reference proteome</keyword>
<dbReference type="Proteomes" id="UP001519460">
    <property type="component" value="Unassembled WGS sequence"/>
</dbReference>